<feature type="region of interest" description="Disordered" evidence="5">
    <location>
        <begin position="1"/>
        <end position="36"/>
    </location>
</feature>
<dbReference type="SUPFAM" id="SSF46689">
    <property type="entry name" value="Homeodomain-like"/>
    <property type="match status" value="1"/>
</dbReference>
<keyword evidence="1 4" id="KW-0238">DNA-binding</keyword>
<evidence type="ECO:0000256" key="5">
    <source>
        <dbReference type="SAM" id="MobiDB-lite"/>
    </source>
</evidence>
<protein>
    <submittedName>
        <fullName evidence="8">Anomalous homeobox protein isoform X2</fullName>
    </submittedName>
</protein>
<dbReference type="InterPro" id="IPR008422">
    <property type="entry name" value="KN_HD"/>
</dbReference>
<feature type="compositionally biased region" description="Pro residues" evidence="5">
    <location>
        <begin position="11"/>
        <end position="22"/>
    </location>
</feature>
<evidence type="ECO:0000313" key="7">
    <source>
        <dbReference type="Proteomes" id="UP000694923"/>
    </source>
</evidence>
<dbReference type="Gene3D" id="1.10.10.60">
    <property type="entry name" value="Homeodomain-like"/>
    <property type="match status" value="1"/>
</dbReference>
<evidence type="ECO:0000256" key="2">
    <source>
        <dbReference type="ARBA" id="ARBA00023155"/>
    </source>
</evidence>
<dbReference type="PROSITE" id="PS00027">
    <property type="entry name" value="HOMEOBOX_1"/>
    <property type="match status" value="1"/>
</dbReference>
<dbReference type="GO" id="GO:0003677">
    <property type="term" value="F:DNA binding"/>
    <property type="evidence" value="ECO:0007669"/>
    <property type="project" value="UniProtKB-KW"/>
</dbReference>
<sequence>MSEQQQDSSPVPWPRNPPPPSLCPEGPKSRNFPGEVRQKLHAFASGVTASPSKEQRDNLALETSLTTEQVYNWFANYRRRQRTIFQRMEPAQQATSEDPSARQRGPDPLHSSGDPHVDPGFADRPQWSAGGEENRPPKSPENTPGLWELQALAPDVPRDETISKPLAPRSLQCGEMYQEGPGHDPATLPLICPGPRLCPLAASSNTMDPSLAAPESCLMSLAMASSKEVSFQTGQLAHHHGLDYMMRPADATVSVSFATLGDPRPTGFADPPSGHPQSMYLEECPGTSGERADLQSGDFLVTQPPLQAPDLILTQSPLELAPGPSTFQGSGSAMELGQPLPSSKVQWPDGQVSCDAFWGARMLLEFSGGSLG</sequence>
<evidence type="ECO:0000256" key="4">
    <source>
        <dbReference type="PROSITE-ProRule" id="PRU00108"/>
    </source>
</evidence>
<dbReference type="GeneID" id="103585284"/>
<comment type="subcellular location">
    <subcellularLocation>
        <location evidence="4">Nucleus</location>
    </subcellularLocation>
</comment>
<dbReference type="PROSITE" id="PS50071">
    <property type="entry name" value="HOMEOBOX_2"/>
    <property type="match status" value="1"/>
</dbReference>
<evidence type="ECO:0000313" key="8">
    <source>
        <dbReference type="RefSeq" id="XP_008564422.1"/>
    </source>
</evidence>
<accession>A0ABM0Q7T1</accession>
<feature type="compositionally biased region" description="Basic and acidic residues" evidence="5">
    <location>
        <begin position="99"/>
        <end position="117"/>
    </location>
</feature>
<evidence type="ECO:0000256" key="1">
    <source>
        <dbReference type="ARBA" id="ARBA00023125"/>
    </source>
</evidence>
<dbReference type="PANTHER" id="PTHR10390">
    <property type="entry name" value="HOMEOBOX PROTEIN SIX"/>
    <property type="match status" value="1"/>
</dbReference>
<dbReference type="PANTHER" id="PTHR10390:SF34">
    <property type="entry name" value="ANOMALOUS HOMEOBOX PROTEIN"/>
    <property type="match status" value="1"/>
</dbReference>
<keyword evidence="7" id="KW-1185">Reference proteome</keyword>
<dbReference type="Pfam" id="PF05920">
    <property type="entry name" value="Homeobox_KN"/>
    <property type="match status" value="1"/>
</dbReference>
<keyword evidence="2 4" id="KW-0371">Homeobox</keyword>
<dbReference type="Proteomes" id="UP000694923">
    <property type="component" value="Unplaced"/>
</dbReference>
<evidence type="ECO:0000256" key="3">
    <source>
        <dbReference type="ARBA" id="ARBA00023242"/>
    </source>
</evidence>
<feature type="region of interest" description="Disordered" evidence="5">
    <location>
        <begin position="89"/>
        <end position="145"/>
    </location>
</feature>
<name>A0ABM0Q7T1_GALVR</name>
<dbReference type="InterPro" id="IPR001356">
    <property type="entry name" value="HD"/>
</dbReference>
<dbReference type="RefSeq" id="XP_008564422.1">
    <property type="nucleotide sequence ID" value="XM_008566200.1"/>
</dbReference>
<dbReference type="InterPro" id="IPR017970">
    <property type="entry name" value="Homeobox_CS"/>
</dbReference>
<dbReference type="InterPro" id="IPR009057">
    <property type="entry name" value="Homeodomain-like_sf"/>
</dbReference>
<feature type="domain" description="Homeobox" evidence="6">
    <location>
        <begin position="43"/>
        <end position="84"/>
    </location>
</feature>
<dbReference type="SMART" id="SM00389">
    <property type="entry name" value="HOX"/>
    <property type="match status" value="1"/>
</dbReference>
<keyword evidence="3 4" id="KW-0539">Nucleus</keyword>
<dbReference type="CDD" id="cd00086">
    <property type="entry name" value="homeodomain"/>
    <property type="match status" value="1"/>
</dbReference>
<gene>
    <name evidence="8" type="primary">ANHX</name>
</gene>
<evidence type="ECO:0000259" key="6">
    <source>
        <dbReference type="PROSITE" id="PS50071"/>
    </source>
</evidence>
<reference evidence="8" key="1">
    <citation type="submission" date="2025-08" db="UniProtKB">
        <authorList>
            <consortium name="RefSeq"/>
        </authorList>
    </citation>
    <scope>IDENTIFICATION</scope>
</reference>
<organism evidence="7 8">
    <name type="scientific">Galeopterus variegatus</name>
    <name type="common">Malayan flying lemur</name>
    <name type="synonym">Cynocephalus variegatus</name>
    <dbReference type="NCBI Taxonomy" id="482537"/>
    <lineage>
        <taxon>Eukaryota</taxon>
        <taxon>Metazoa</taxon>
        <taxon>Chordata</taxon>
        <taxon>Craniata</taxon>
        <taxon>Vertebrata</taxon>
        <taxon>Euteleostomi</taxon>
        <taxon>Mammalia</taxon>
        <taxon>Eutheria</taxon>
        <taxon>Euarchontoglires</taxon>
        <taxon>Dermoptera</taxon>
        <taxon>Cynocephalidae</taxon>
        <taxon>Galeopterus</taxon>
    </lineage>
</organism>
<proteinExistence type="predicted"/>
<feature type="DNA-binding region" description="Homeobox" evidence="4">
    <location>
        <begin position="45"/>
        <end position="85"/>
    </location>
</feature>